<proteinExistence type="predicted"/>
<dbReference type="PANTHER" id="PTHR30093:SF2">
    <property type="entry name" value="TYPE II SECRETION SYSTEM PROTEIN H"/>
    <property type="match status" value="1"/>
</dbReference>
<evidence type="ECO:0000313" key="3">
    <source>
        <dbReference type="EMBL" id="EAQ77466.1"/>
    </source>
</evidence>
<dbReference type="Pfam" id="PF07596">
    <property type="entry name" value="SBP_bac_10"/>
    <property type="match status" value="1"/>
</dbReference>
<keyword evidence="1" id="KW-0472">Membrane</keyword>
<dbReference type="Gene3D" id="3.30.700.10">
    <property type="entry name" value="Glycoprotein, Type 4 Pilin"/>
    <property type="match status" value="1"/>
</dbReference>
<dbReference type="STRING" id="314230.DSM3645_20127"/>
<dbReference type="AlphaFoldDB" id="A4A1B4"/>
<dbReference type="NCBIfam" id="TIGR04294">
    <property type="entry name" value="pre_pil_HX9DG"/>
    <property type="match status" value="1"/>
</dbReference>
<dbReference type="eggNOG" id="COG2165">
    <property type="taxonomic scope" value="Bacteria"/>
</dbReference>
<dbReference type="InterPro" id="IPR012902">
    <property type="entry name" value="N_methyl_site"/>
</dbReference>
<reference evidence="3 4" key="1">
    <citation type="submission" date="2006-02" db="EMBL/GenBank/DDBJ databases">
        <authorList>
            <person name="Amann R."/>
            <person name="Ferriera S."/>
            <person name="Johnson J."/>
            <person name="Kravitz S."/>
            <person name="Halpern A."/>
            <person name="Remington K."/>
            <person name="Beeson K."/>
            <person name="Tran B."/>
            <person name="Rogers Y.-H."/>
            <person name="Friedman R."/>
            <person name="Venter J.C."/>
        </authorList>
    </citation>
    <scope>NUCLEOTIDE SEQUENCE [LARGE SCALE GENOMIC DNA]</scope>
    <source>
        <strain evidence="3 4">DSM 3645</strain>
    </source>
</reference>
<evidence type="ECO:0000313" key="4">
    <source>
        <dbReference type="Proteomes" id="UP000004358"/>
    </source>
</evidence>
<evidence type="ECO:0000256" key="1">
    <source>
        <dbReference type="SAM" id="Phobius"/>
    </source>
</evidence>
<dbReference type="InterPro" id="IPR011453">
    <property type="entry name" value="DUF1559"/>
</dbReference>
<dbReference type="OrthoDB" id="241541at2"/>
<gene>
    <name evidence="3" type="ORF">DSM3645_20127</name>
</gene>
<dbReference type="RefSeq" id="WP_002651921.1">
    <property type="nucleotide sequence ID" value="NZ_CH672376.1"/>
</dbReference>
<dbReference type="HOGENOM" id="CLU_041661_0_0_0"/>
<sequence>MTRSSTRSGFTLVELLVVIAIIGVLIALLLPAVQQAREAARRMQCTNHLKQFGLALHNYHDTFLTMPYRQGGPDASTVADANPPRRFSAYVALLPFLEQDNLYQAAMTNTQYVWNTSFAPWQAKSQVDGFLCPSDSIIGSEFGEINYSLSMGDCVGSDYSISGADVKPLGVRGIFGMELHVKFRDVTDGLSNTIAMSEFIKPPANNQIGRAVSNDSTNPINCQARLVNGMYTASSSLIDQNRCSGYRWPDGRPGYCALTTILPPNSATCSSQLNGGLYTASSRHPGGVEALFVDGSVHFISQTIDTGNLTASIPSNSSGAASPFGVWGSLGSKSGGEVATSNF</sequence>
<dbReference type="PROSITE" id="PS00409">
    <property type="entry name" value="PROKAR_NTER_METHYL"/>
    <property type="match status" value="1"/>
</dbReference>
<feature type="domain" description="DUF1559" evidence="2">
    <location>
        <begin position="34"/>
        <end position="306"/>
    </location>
</feature>
<protein>
    <recommendedName>
        <fullName evidence="2">DUF1559 domain-containing protein</fullName>
    </recommendedName>
</protein>
<dbReference type="PANTHER" id="PTHR30093">
    <property type="entry name" value="GENERAL SECRETION PATHWAY PROTEIN G"/>
    <property type="match status" value="1"/>
</dbReference>
<keyword evidence="1" id="KW-0812">Transmembrane</keyword>
<dbReference type="InterPro" id="IPR027558">
    <property type="entry name" value="Pre_pil_HX9DG_C"/>
</dbReference>
<keyword evidence="1" id="KW-1133">Transmembrane helix</keyword>
<dbReference type="SUPFAM" id="SSF54523">
    <property type="entry name" value="Pili subunits"/>
    <property type="match status" value="1"/>
</dbReference>
<dbReference type="Proteomes" id="UP000004358">
    <property type="component" value="Unassembled WGS sequence"/>
</dbReference>
<feature type="transmembrane region" description="Helical" evidence="1">
    <location>
        <begin position="12"/>
        <end position="33"/>
    </location>
</feature>
<dbReference type="Pfam" id="PF07963">
    <property type="entry name" value="N_methyl"/>
    <property type="match status" value="1"/>
</dbReference>
<name>A4A1B4_9BACT</name>
<accession>A4A1B4</accession>
<organism evidence="3 4">
    <name type="scientific">Blastopirellula marina DSM 3645</name>
    <dbReference type="NCBI Taxonomy" id="314230"/>
    <lineage>
        <taxon>Bacteria</taxon>
        <taxon>Pseudomonadati</taxon>
        <taxon>Planctomycetota</taxon>
        <taxon>Planctomycetia</taxon>
        <taxon>Pirellulales</taxon>
        <taxon>Pirellulaceae</taxon>
        <taxon>Blastopirellula</taxon>
    </lineage>
</organism>
<evidence type="ECO:0000259" key="2">
    <source>
        <dbReference type="Pfam" id="PF07596"/>
    </source>
</evidence>
<comment type="caution">
    <text evidence="3">The sequence shown here is derived from an EMBL/GenBank/DDBJ whole genome shotgun (WGS) entry which is preliminary data.</text>
</comment>
<dbReference type="NCBIfam" id="TIGR02532">
    <property type="entry name" value="IV_pilin_GFxxxE"/>
    <property type="match status" value="1"/>
</dbReference>
<dbReference type="EMBL" id="AANZ01000033">
    <property type="protein sequence ID" value="EAQ77466.1"/>
    <property type="molecule type" value="Genomic_DNA"/>
</dbReference>
<dbReference type="InterPro" id="IPR045584">
    <property type="entry name" value="Pilin-like"/>
</dbReference>